<evidence type="ECO:0000313" key="5">
    <source>
        <dbReference type="EMBL" id="NYD53301.1"/>
    </source>
</evidence>
<dbReference type="PANTHER" id="PTHR12128">
    <property type="entry name" value="DIHYDRODIPICOLINATE SYNTHASE"/>
    <property type="match status" value="1"/>
</dbReference>
<evidence type="ECO:0000256" key="2">
    <source>
        <dbReference type="PIRNR" id="PIRNR001365"/>
    </source>
</evidence>
<sequence>MTQPSYPVRTDRSRALAERMSAGMQERVLSFPLTAFTADGARIAEEPFRAHLSSRVAGDAAAVFIACGTGEFGALSEDEFRTAIGVAVDEVSDAVPVVAGVGYGWAQAQRFAAIAEEAGADAALVMPHYLVSAPQAGLAAHVRRISASTDLPLIIYQRGQADYAPETVRELSHLPNVVGLKDGRSNYPALQMTTLAVDDEFLFFNGALTAELQYRPYASIGITAYSSAVHAFVPEVANAFFRAARAGDDDTMDALLRTFYGPLVELRDEVRGYAVALVKAGARLRGQNVGPVRAPLSDPHDAHIRRLDEITRAGLALIGEEF</sequence>
<evidence type="ECO:0000256" key="3">
    <source>
        <dbReference type="PIRSR" id="PIRSR001365-1"/>
    </source>
</evidence>
<dbReference type="Gene3D" id="3.20.20.70">
    <property type="entry name" value="Aldolase class I"/>
    <property type="match status" value="1"/>
</dbReference>
<feature type="binding site" evidence="4">
    <location>
        <position position="69"/>
    </location>
    <ligand>
        <name>pyruvate</name>
        <dbReference type="ChEBI" id="CHEBI:15361"/>
    </ligand>
</feature>
<dbReference type="Pfam" id="PF00701">
    <property type="entry name" value="DHDPS"/>
    <property type="match status" value="1"/>
</dbReference>
<organism evidence="5 6">
    <name type="scientific">Microbacterium pseudoresistens</name>
    <dbReference type="NCBI Taxonomy" id="640634"/>
    <lineage>
        <taxon>Bacteria</taxon>
        <taxon>Bacillati</taxon>
        <taxon>Actinomycetota</taxon>
        <taxon>Actinomycetes</taxon>
        <taxon>Micrococcales</taxon>
        <taxon>Microbacteriaceae</taxon>
        <taxon>Microbacterium</taxon>
    </lineage>
</organism>
<evidence type="ECO:0000256" key="1">
    <source>
        <dbReference type="ARBA" id="ARBA00023239"/>
    </source>
</evidence>
<dbReference type="GO" id="GO:0047448">
    <property type="term" value="F:5-dehydro-4-deoxyglucarate dehydratase activity"/>
    <property type="evidence" value="ECO:0007669"/>
    <property type="project" value="UniProtKB-EC"/>
</dbReference>
<dbReference type="GO" id="GO:0008840">
    <property type="term" value="F:4-hydroxy-tetrahydrodipicolinate synthase activity"/>
    <property type="evidence" value="ECO:0007669"/>
    <property type="project" value="TreeGrafter"/>
</dbReference>
<dbReference type="Proteomes" id="UP000552045">
    <property type="component" value="Unassembled WGS sequence"/>
</dbReference>
<accession>A0A7Y9JLU2</accession>
<evidence type="ECO:0000256" key="4">
    <source>
        <dbReference type="PIRSR" id="PIRSR001365-2"/>
    </source>
</evidence>
<reference evidence="5 6" key="1">
    <citation type="submission" date="2020-07" db="EMBL/GenBank/DDBJ databases">
        <title>Sequencing the genomes of 1000 actinobacteria strains.</title>
        <authorList>
            <person name="Klenk H.-P."/>
        </authorList>
    </citation>
    <scope>NUCLEOTIDE SEQUENCE [LARGE SCALE GENOMIC DNA]</scope>
    <source>
        <strain evidence="5 6">DSM 22185</strain>
    </source>
</reference>
<feature type="active site" description="Schiff-base intermediate with substrate" evidence="3">
    <location>
        <position position="181"/>
    </location>
</feature>
<dbReference type="SMART" id="SM01130">
    <property type="entry name" value="DHDPS"/>
    <property type="match status" value="1"/>
</dbReference>
<dbReference type="EC" id="4.2.1.41" evidence="5"/>
<dbReference type="InterPro" id="IPR002220">
    <property type="entry name" value="DapA-like"/>
</dbReference>
<keyword evidence="1 2" id="KW-0456">Lyase</keyword>
<name>A0A7Y9JLU2_9MICO</name>
<dbReference type="NCBIfam" id="NF002958">
    <property type="entry name" value="PRK03620.1"/>
    <property type="match status" value="1"/>
</dbReference>
<dbReference type="AlphaFoldDB" id="A0A7Y9JLU2"/>
<dbReference type="PANTHER" id="PTHR12128:SF19">
    <property type="entry name" value="5-DEHYDRO-4-DEOXYGLUCARATE DEHYDRATASE 2-RELATED"/>
    <property type="match status" value="1"/>
</dbReference>
<dbReference type="PIRSF" id="PIRSF001365">
    <property type="entry name" value="DHDPS"/>
    <property type="match status" value="1"/>
</dbReference>
<protein>
    <submittedName>
        <fullName evidence="5">5-dehydro-4-deoxyglucarate dehydratase</fullName>
        <ecNumber evidence="5">4.2.1.41</ecNumber>
    </submittedName>
</protein>
<dbReference type="SUPFAM" id="SSF51569">
    <property type="entry name" value="Aldolase"/>
    <property type="match status" value="1"/>
</dbReference>
<dbReference type="RefSeq" id="WP_179430713.1">
    <property type="nucleotide sequence ID" value="NZ_BAABLC010000003.1"/>
</dbReference>
<dbReference type="InterPro" id="IPR013785">
    <property type="entry name" value="Aldolase_TIM"/>
</dbReference>
<gene>
    <name evidence="5" type="ORF">BKA02_000356</name>
</gene>
<evidence type="ECO:0000313" key="6">
    <source>
        <dbReference type="Proteomes" id="UP000552045"/>
    </source>
</evidence>
<comment type="caution">
    <text evidence="5">The sequence shown here is derived from an EMBL/GenBank/DDBJ whole genome shotgun (WGS) entry which is preliminary data.</text>
</comment>
<proteinExistence type="inferred from homology"/>
<dbReference type="EMBL" id="JACCBH010000001">
    <property type="protein sequence ID" value="NYD53301.1"/>
    <property type="molecule type" value="Genomic_DNA"/>
</dbReference>
<feature type="active site" description="Proton donor/acceptor" evidence="3">
    <location>
        <position position="156"/>
    </location>
</feature>
<comment type="similarity">
    <text evidence="2">Belongs to the DapA family.</text>
</comment>
<keyword evidence="6" id="KW-1185">Reference proteome</keyword>